<dbReference type="InterPro" id="IPR036412">
    <property type="entry name" value="HAD-like_sf"/>
</dbReference>
<keyword evidence="1" id="KW-0496">Mitochondrion</keyword>
<keyword evidence="1" id="KW-0811">Translocation</keyword>
<dbReference type="Pfam" id="PF03031">
    <property type="entry name" value="NIF"/>
    <property type="match status" value="1"/>
</dbReference>
<dbReference type="SMART" id="SM00577">
    <property type="entry name" value="CPDc"/>
    <property type="match status" value="1"/>
</dbReference>
<keyword evidence="4" id="KW-1185">Reference proteome</keyword>
<keyword evidence="1" id="KW-0809">Transit peptide</keyword>
<comment type="similarity">
    <text evidence="1">Belongs to the TIM50 family.</text>
</comment>
<feature type="domain" description="FCP1 homology" evidence="2">
    <location>
        <begin position="119"/>
        <end position="281"/>
    </location>
</feature>
<gene>
    <name evidence="3" type="ORF">OLC1_LOCUS9458</name>
</gene>
<evidence type="ECO:0000313" key="4">
    <source>
        <dbReference type="Proteomes" id="UP001161247"/>
    </source>
</evidence>
<evidence type="ECO:0000259" key="2">
    <source>
        <dbReference type="PROSITE" id="PS50969"/>
    </source>
</evidence>
<dbReference type="InterPro" id="IPR023214">
    <property type="entry name" value="HAD_sf"/>
</dbReference>
<keyword evidence="1" id="KW-0813">Transport</keyword>
<dbReference type="InterPro" id="IPR004274">
    <property type="entry name" value="FCP1_dom"/>
</dbReference>
<organism evidence="3 4">
    <name type="scientific">Oldenlandia corymbosa var. corymbosa</name>
    <dbReference type="NCBI Taxonomy" id="529605"/>
    <lineage>
        <taxon>Eukaryota</taxon>
        <taxon>Viridiplantae</taxon>
        <taxon>Streptophyta</taxon>
        <taxon>Embryophyta</taxon>
        <taxon>Tracheophyta</taxon>
        <taxon>Spermatophyta</taxon>
        <taxon>Magnoliopsida</taxon>
        <taxon>eudicotyledons</taxon>
        <taxon>Gunneridae</taxon>
        <taxon>Pentapetalae</taxon>
        <taxon>asterids</taxon>
        <taxon>lamiids</taxon>
        <taxon>Gentianales</taxon>
        <taxon>Rubiaceae</taxon>
        <taxon>Rubioideae</taxon>
        <taxon>Spermacoceae</taxon>
        <taxon>Hedyotis-Oldenlandia complex</taxon>
        <taxon>Oldenlandia</taxon>
    </lineage>
</organism>
<dbReference type="PROSITE" id="PS50969">
    <property type="entry name" value="FCP1"/>
    <property type="match status" value="1"/>
</dbReference>
<keyword evidence="1" id="KW-0653">Protein transport</keyword>
<proteinExistence type="inferred from homology"/>
<comment type="subunit">
    <text evidence="1">Component of the TIM23 complex.</text>
</comment>
<dbReference type="GO" id="GO:0015031">
    <property type="term" value="P:protein transport"/>
    <property type="evidence" value="ECO:0007669"/>
    <property type="project" value="UniProtKB-KW"/>
</dbReference>
<accession>A0AAV1CUV2</accession>
<evidence type="ECO:0000313" key="3">
    <source>
        <dbReference type="EMBL" id="CAI9099431.1"/>
    </source>
</evidence>
<dbReference type="Proteomes" id="UP001161247">
    <property type="component" value="Chromosome 3"/>
</dbReference>
<dbReference type="AlphaFoldDB" id="A0AAV1CUV2"/>
<evidence type="ECO:0000256" key="1">
    <source>
        <dbReference type="RuleBase" id="RU365079"/>
    </source>
</evidence>
<name>A0AAV1CUV2_OLDCO</name>
<dbReference type="PANTHER" id="PTHR12210">
    <property type="entry name" value="DULLARD PROTEIN PHOSPHATASE"/>
    <property type="match status" value="1"/>
</dbReference>
<dbReference type="InterPro" id="IPR050365">
    <property type="entry name" value="TIM50"/>
</dbReference>
<comment type="subcellular location">
    <subcellularLocation>
        <location evidence="1">Mitochondrion inner membrane</location>
        <topology evidence="1">Single-pass membrane protein</topology>
    </subcellularLocation>
</comment>
<reference evidence="3" key="1">
    <citation type="submission" date="2023-03" db="EMBL/GenBank/DDBJ databases">
        <authorList>
            <person name="Julca I."/>
        </authorList>
    </citation>
    <scope>NUCLEOTIDE SEQUENCE</scope>
</reference>
<comment type="function">
    <text evidence="1">Essential component of the TIM23 complex, a complex that mediates the translocation of transit peptide-containing proteins across the mitochondrial inner membrane.</text>
</comment>
<dbReference type="GO" id="GO:0005744">
    <property type="term" value="C:TIM23 mitochondrial import inner membrane translocase complex"/>
    <property type="evidence" value="ECO:0007669"/>
    <property type="project" value="UniProtKB-UniRule"/>
</dbReference>
<dbReference type="Gene3D" id="3.40.50.1000">
    <property type="entry name" value="HAD superfamily/HAD-like"/>
    <property type="match status" value="1"/>
</dbReference>
<dbReference type="SUPFAM" id="SSF56784">
    <property type="entry name" value="HAD-like"/>
    <property type="match status" value="1"/>
</dbReference>
<sequence length="281" mass="33549">MYHLSYNGKVQLHIDENVSRDMKILYQTRVKSSYRKFVRAPAPRGNGRKDYFKIWRQKLGNDVFDQRMQINDQKWIRVDDEDVMENNVSGFKSHRDVHGMNNWEKLDLMPANLARDVEKQFQKKLLILDLNGILVHVVHKESVLGLNLHTKCDYVMMHSYVFKRKYSDEFLEFCFERFHVAIWSSRKWDNLDSILQNLFPSARDRFICRYSQEQCHKVNQVFCKDLTRIWVDLRAMKFGEFDESNTLLVDDSVEKSVRNLVAKENENQKLNALKWSLTNLC</sequence>
<dbReference type="EMBL" id="OX459120">
    <property type="protein sequence ID" value="CAI9099431.1"/>
    <property type="molecule type" value="Genomic_DNA"/>
</dbReference>
<protein>
    <recommendedName>
        <fullName evidence="1">Mitochondrial import inner membrane translocase subunit TIM50</fullName>
    </recommendedName>
</protein>